<name>A0AA39SNQ7_ACESA</name>
<evidence type="ECO:0000313" key="1">
    <source>
        <dbReference type="EMBL" id="KAK0595159.1"/>
    </source>
</evidence>
<reference evidence="1" key="1">
    <citation type="journal article" date="2022" name="Plant J.">
        <title>Strategies of tolerance reflected in two North American maple genomes.</title>
        <authorList>
            <person name="McEvoy S.L."/>
            <person name="Sezen U.U."/>
            <person name="Trouern-Trend A."/>
            <person name="McMahon S.M."/>
            <person name="Schaberg P.G."/>
            <person name="Yang J."/>
            <person name="Wegrzyn J.L."/>
            <person name="Swenson N.G."/>
        </authorList>
    </citation>
    <scope>NUCLEOTIDE SEQUENCE</scope>
    <source>
        <strain evidence="1">NS2018</strain>
    </source>
</reference>
<dbReference type="Proteomes" id="UP001168877">
    <property type="component" value="Unassembled WGS sequence"/>
</dbReference>
<protein>
    <submittedName>
        <fullName evidence="1">Uncharacterized protein</fullName>
    </submittedName>
</protein>
<proteinExistence type="predicted"/>
<organism evidence="1 2">
    <name type="scientific">Acer saccharum</name>
    <name type="common">Sugar maple</name>
    <dbReference type="NCBI Taxonomy" id="4024"/>
    <lineage>
        <taxon>Eukaryota</taxon>
        <taxon>Viridiplantae</taxon>
        <taxon>Streptophyta</taxon>
        <taxon>Embryophyta</taxon>
        <taxon>Tracheophyta</taxon>
        <taxon>Spermatophyta</taxon>
        <taxon>Magnoliopsida</taxon>
        <taxon>eudicotyledons</taxon>
        <taxon>Gunneridae</taxon>
        <taxon>Pentapetalae</taxon>
        <taxon>rosids</taxon>
        <taxon>malvids</taxon>
        <taxon>Sapindales</taxon>
        <taxon>Sapindaceae</taxon>
        <taxon>Hippocastanoideae</taxon>
        <taxon>Acereae</taxon>
        <taxon>Acer</taxon>
    </lineage>
</organism>
<comment type="caution">
    <text evidence="1">The sequence shown here is derived from an EMBL/GenBank/DDBJ whole genome shotgun (WGS) entry which is preliminary data.</text>
</comment>
<evidence type="ECO:0000313" key="2">
    <source>
        <dbReference type="Proteomes" id="UP001168877"/>
    </source>
</evidence>
<dbReference type="AlphaFoldDB" id="A0AA39SNQ7"/>
<sequence>MISMLKISPRRVSFAWVLIKQKLVVSSSSVIQLNSSNYDQNCNMAILYNATAKCEALDDCNKKITRRR</sequence>
<accession>A0AA39SNQ7</accession>
<gene>
    <name evidence="1" type="ORF">LWI29_004079</name>
</gene>
<reference evidence="1" key="2">
    <citation type="submission" date="2023-06" db="EMBL/GenBank/DDBJ databases">
        <authorList>
            <person name="Swenson N.G."/>
            <person name="Wegrzyn J.L."/>
            <person name="Mcevoy S.L."/>
        </authorList>
    </citation>
    <scope>NUCLEOTIDE SEQUENCE</scope>
    <source>
        <strain evidence="1">NS2018</strain>
        <tissue evidence="1">Leaf</tissue>
    </source>
</reference>
<keyword evidence="2" id="KW-1185">Reference proteome</keyword>
<dbReference type="EMBL" id="JAUESC010000004">
    <property type="protein sequence ID" value="KAK0595159.1"/>
    <property type="molecule type" value="Genomic_DNA"/>
</dbReference>